<evidence type="ECO:0000313" key="19">
    <source>
        <dbReference type="Proteomes" id="UP001165083"/>
    </source>
</evidence>
<keyword evidence="6" id="KW-0677">Repeat</keyword>
<keyword evidence="10" id="KW-0460">Magnesium</keyword>
<dbReference type="Pfam" id="PF00702">
    <property type="entry name" value="Hydrolase"/>
    <property type="match status" value="1"/>
</dbReference>
<dbReference type="InterPro" id="IPR036163">
    <property type="entry name" value="HMA_dom_sf"/>
</dbReference>
<feature type="transmembrane region" description="Helical" evidence="16">
    <location>
        <begin position="923"/>
        <end position="946"/>
    </location>
</feature>
<dbReference type="FunFam" id="3.30.70.100:FF:000050">
    <property type="entry name" value="Copper-transporting ATPase HMA5"/>
    <property type="match status" value="5"/>
</dbReference>
<dbReference type="SUPFAM" id="SSF81653">
    <property type="entry name" value="Calcium ATPase, transduction domain A"/>
    <property type="match status" value="1"/>
</dbReference>
<reference evidence="18" key="1">
    <citation type="submission" date="2023-04" db="EMBL/GenBank/DDBJ databases">
        <title>Phytophthora lilii NBRC 32176.</title>
        <authorList>
            <person name="Ichikawa N."/>
            <person name="Sato H."/>
            <person name="Tonouchi N."/>
        </authorList>
    </citation>
    <scope>NUCLEOTIDE SEQUENCE</scope>
    <source>
        <strain evidence="18">NBRC 32176</strain>
    </source>
</reference>
<dbReference type="PROSITE" id="PS01047">
    <property type="entry name" value="HMA_1"/>
    <property type="match status" value="1"/>
</dbReference>
<evidence type="ECO:0000256" key="6">
    <source>
        <dbReference type="ARBA" id="ARBA00022737"/>
    </source>
</evidence>
<keyword evidence="9 16" id="KW-0067">ATP-binding</keyword>
<evidence type="ECO:0000256" key="3">
    <source>
        <dbReference type="ARBA" id="ARBA00022448"/>
    </source>
</evidence>
<comment type="subcellular location">
    <subcellularLocation>
        <location evidence="1">Endomembrane system</location>
        <topology evidence="1">Multi-pass membrane protein</topology>
    </subcellularLocation>
    <subcellularLocation>
        <location evidence="16">Membrane</location>
    </subcellularLocation>
</comment>
<sequence length="1372" mass="146962">MVVTDQELLPLVRGVQDGACVPAAEDVPSVTSSQRREQEDRVVFLVVPALAGDAQAARIEAALAASALSVRGVQLDVQDKLARIELARRADEAAEAALADEVRRATPDGLVAYPVWQHRERIVRLRVEGMRCMTNCGRQVIRALEQIPGVLHIHVDSKSKTAEVALAKGCTATEVDLIKYIRAANPRFDASIAKEKKERTNSVPGAILLNITGMSCAKNCAAKVQAALQSAEGVIDATVDFGNKRATIILEPESKVTEEDLIQVVRGAGEKFDASRYELFSSDGDSRVVYLKINGMRCAKNCARKVQDALNGAKGVINAKVDIDTERATIFLETGSHLTETELIDVVHSVGQKFTASVATPTSGPRTILLAIEGMSCAKNCASKIEKALNAVPSVEAATVDFPLKRATVQLESGSSLTENDLIEVVRGAGAKFDAAVYIPSFSPRTVLLEIEGMSCAKNCARKVQQALSETDGVVSASVDFVAKKAIVEVDPDGQFNDDDLIQVVRNAGSRFRARLIKPTAVLEAPDAVGQVTGKGAVELQAKSEAASTATSDDVAISIDSDKTEFGEAALLIGGMTCNSCSNSVENALKQTEGVISAVVSFATEKASIRFDKDVVGIRTLVETVEDIGYDATYVSGAEAQKALGDQRAKEITRYRVDFFVSVLFTFPILLIMMVFDNITPIQHGLASRILPGISWQTLIVALLATPVQFYPARRFHVDAWKGMKNRMLGMSFLVSMGANASYFYGLFSIIRAFMLNDASVANPDMFMTSSMLISFVILGKFLESIAKGKTSAALSKLMELQVKSATLLVFSGDGTRIREERIVPIELVQRGDILKVVRGSSIPADGVIVYGEGRIDESMLTGESKTIKKVTGDRVLGATVNVDGLFHMKVTGVDNDTALSQIIRLVEDAQTSKAPIQAYADYVASIFVPTVLGLSFLTFSVWYVLCLSEIVPENWIPHTDSTFVFAFNFGIATLVVACPCALGLATPTAVMVGTGVGAEHGVLIKGGEPLQAAHNVNTILFDKTGTLTVGKPVVTDVVVLTKKLSTEELIILAGSAELGSEHPLSKAIIEYAKFISSSLEQPSGFRGVSGRGIACTVGERKVVIGNREWMADNGLERLSSIVLQQATLTFQNAGKTTIYMGVDNELSAVFGVADAPRKESIRTLKKLKQMGLEVWMVTGDNARTAFTIADQLGISRRNVMAEVVPSQKASKVKQLQSTGRIVAMVGDGINDSPALAQADLGIAIGGGTEIAVETAGMVLMKANLFDVITALDLSRTIFNRIRLNYVWALGYNCLLIPLAAGVLYPFGFSIPPMFAGGAMAISSVSVVTSSLLLRYYTPLALPEDFSVDDTKSLLFKKPTVTTPLLASSTLE</sequence>
<evidence type="ECO:0000256" key="11">
    <source>
        <dbReference type="ARBA" id="ARBA00022967"/>
    </source>
</evidence>
<dbReference type="PANTHER" id="PTHR43520">
    <property type="entry name" value="ATP7, ISOFORM B"/>
    <property type="match status" value="1"/>
</dbReference>
<evidence type="ECO:0000256" key="12">
    <source>
        <dbReference type="ARBA" id="ARBA00022989"/>
    </source>
</evidence>
<gene>
    <name evidence="18" type="ORF">Plil01_000504800</name>
</gene>
<evidence type="ECO:0000313" key="18">
    <source>
        <dbReference type="EMBL" id="GMF14978.1"/>
    </source>
</evidence>
<dbReference type="InterPro" id="IPR036412">
    <property type="entry name" value="HAD-like_sf"/>
</dbReference>
<dbReference type="EMBL" id="BSXW01000212">
    <property type="protein sequence ID" value="GMF14978.1"/>
    <property type="molecule type" value="Genomic_DNA"/>
</dbReference>
<dbReference type="InterPro" id="IPR018303">
    <property type="entry name" value="ATPase_P-typ_P_site"/>
</dbReference>
<dbReference type="CDD" id="cd00371">
    <property type="entry name" value="HMA"/>
    <property type="match status" value="6"/>
</dbReference>
<feature type="domain" description="HMA" evidence="17">
    <location>
        <begin position="205"/>
        <end position="273"/>
    </location>
</feature>
<evidence type="ECO:0000256" key="13">
    <source>
        <dbReference type="ARBA" id="ARBA00023008"/>
    </source>
</evidence>
<keyword evidence="11" id="KW-1278">Translocase</keyword>
<keyword evidence="8" id="KW-0187">Copper transport</keyword>
<feature type="domain" description="HMA" evidence="17">
    <location>
        <begin position="567"/>
        <end position="633"/>
    </location>
</feature>
<keyword evidence="7 16" id="KW-0547">Nucleotide-binding</keyword>
<dbReference type="PROSITE" id="PS00154">
    <property type="entry name" value="ATPASE_E1_E2"/>
    <property type="match status" value="1"/>
</dbReference>
<dbReference type="GO" id="GO:0005507">
    <property type="term" value="F:copper ion binding"/>
    <property type="evidence" value="ECO:0007669"/>
    <property type="project" value="InterPro"/>
</dbReference>
<dbReference type="NCBIfam" id="TIGR01525">
    <property type="entry name" value="ATPase-IB_hvy"/>
    <property type="match status" value="1"/>
</dbReference>
<evidence type="ECO:0000256" key="5">
    <source>
        <dbReference type="ARBA" id="ARBA00022723"/>
    </source>
</evidence>
<dbReference type="GO" id="GO:0012505">
    <property type="term" value="C:endomembrane system"/>
    <property type="evidence" value="ECO:0007669"/>
    <property type="project" value="UniProtKB-SubCell"/>
</dbReference>
<feature type="transmembrane region" description="Helical" evidence="16">
    <location>
        <begin position="966"/>
        <end position="986"/>
    </location>
</feature>
<dbReference type="PROSITE" id="PS50846">
    <property type="entry name" value="HMA_2"/>
    <property type="match status" value="5"/>
</dbReference>
<evidence type="ECO:0000256" key="7">
    <source>
        <dbReference type="ARBA" id="ARBA00022741"/>
    </source>
</evidence>
<dbReference type="Pfam" id="PF00403">
    <property type="entry name" value="HMA"/>
    <property type="match status" value="5"/>
</dbReference>
<dbReference type="PRINTS" id="PR00942">
    <property type="entry name" value="CUATPASEI"/>
</dbReference>
<dbReference type="Gene3D" id="3.40.50.1000">
    <property type="entry name" value="HAD superfamily/HAD-like"/>
    <property type="match status" value="1"/>
</dbReference>
<dbReference type="InterPro" id="IPR006121">
    <property type="entry name" value="HMA_dom"/>
</dbReference>
<evidence type="ECO:0000256" key="10">
    <source>
        <dbReference type="ARBA" id="ARBA00022842"/>
    </source>
</evidence>
<evidence type="ECO:0000256" key="16">
    <source>
        <dbReference type="RuleBase" id="RU362081"/>
    </source>
</evidence>
<comment type="caution">
    <text evidence="18">The sequence shown here is derived from an EMBL/GenBank/DDBJ whole genome shotgun (WGS) entry which is preliminary data.</text>
</comment>
<dbReference type="CDD" id="cd02094">
    <property type="entry name" value="P-type_ATPase_Cu-like"/>
    <property type="match status" value="1"/>
</dbReference>
<dbReference type="FunFam" id="3.40.1110.10:FF:000049">
    <property type="entry name" value="Copper-exporting P-type ATPase"/>
    <property type="match status" value="1"/>
</dbReference>
<keyword evidence="15 16" id="KW-0472">Membrane</keyword>
<keyword evidence="13" id="KW-0186">Copper</keyword>
<dbReference type="GO" id="GO:0055070">
    <property type="term" value="P:copper ion homeostasis"/>
    <property type="evidence" value="ECO:0007669"/>
    <property type="project" value="TreeGrafter"/>
</dbReference>
<feature type="domain" description="HMA" evidence="17">
    <location>
        <begin position="366"/>
        <end position="434"/>
    </location>
</feature>
<dbReference type="NCBIfam" id="TIGR00003">
    <property type="entry name" value="copper ion binding protein"/>
    <property type="match status" value="1"/>
</dbReference>
<proteinExistence type="inferred from homology"/>
<dbReference type="Gene3D" id="2.70.150.10">
    <property type="entry name" value="Calcium-transporting ATPase, cytoplasmic transduction domain A"/>
    <property type="match status" value="1"/>
</dbReference>
<keyword evidence="5 16" id="KW-0479">Metal-binding</keyword>
<evidence type="ECO:0000256" key="15">
    <source>
        <dbReference type="ARBA" id="ARBA00023136"/>
    </source>
</evidence>
<dbReference type="GO" id="GO:0016020">
    <property type="term" value="C:membrane"/>
    <property type="evidence" value="ECO:0007669"/>
    <property type="project" value="UniProtKB-SubCell"/>
</dbReference>
<feature type="transmembrane region" description="Helical" evidence="16">
    <location>
        <begin position="1314"/>
        <end position="1334"/>
    </location>
</feature>
<dbReference type="InterPro" id="IPR044492">
    <property type="entry name" value="P_typ_ATPase_HD_dom"/>
</dbReference>
<dbReference type="Gene3D" id="3.30.70.100">
    <property type="match status" value="6"/>
</dbReference>
<dbReference type="GO" id="GO:0005524">
    <property type="term" value="F:ATP binding"/>
    <property type="evidence" value="ECO:0007669"/>
    <property type="project" value="UniProtKB-UniRule"/>
</dbReference>
<feature type="domain" description="HMA" evidence="17">
    <location>
        <begin position="445"/>
        <end position="513"/>
    </location>
</feature>
<evidence type="ECO:0000256" key="14">
    <source>
        <dbReference type="ARBA" id="ARBA00023065"/>
    </source>
</evidence>
<evidence type="ECO:0000256" key="2">
    <source>
        <dbReference type="ARBA" id="ARBA00006024"/>
    </source>
</evidence>
<feature type="transmembrane region" description="Helical" evidence="16">
    <location>
        <begin position="766"/>
        <end position="783"/>
    </location>
</feature>
<dbReference type="InterPro" id="IPR006122">
    <property type="entry name" value="HMA_Cu_ion-bd"/>
</dbReference>
<dbReference type="SUPFAM" id="SSF55008">
    <property type="entry name" value="HMA, heavy metal-associated domain"/>
    <property type="match status" value="6"/>
</dbReference>
<feature type="transmembrane region" description="Helical" evidence="16">
    <location>
        <begin position="1286"/>
        <end position="1308"/>
    </location>
</feature>
<dbReference type="InterPro" id="IPR023299">
    <property type="entry name" value="ATPase_P-typ_cyto_dom_N"/>
</dbReference>
<keyword evidence="19" id="KW-1185">Reference proteome</keyword>
<feature type="domain" description="HMA" evidence="17">
    <location>
        <begin position="287"/>
        <end position="355"/>
    </location>
</feature>
<dbReference type="SFLD" id="SFLDG00002">
    <property type="entry name" value="C1.7:_P-type_atpase_like"/>
    <property type="match status" value="1"/>
</dbReference>
<dbReference type="InterPro" id="IPR017969">
    <property type="entry name" value="Heavy-metal-associated_CS"/>
</dbReference>
<evidence type="ECO:0000256" key="9">
    <source>
        <dbReference type="ARBA" id="ARBA00022840"/>
    </source>
</evidence>
<dbReference type="InterPro" id="IPR001757">
    <property type="entry name" value="P_typ_ATPase"/>
</dbReference>
<evidence type="ECO:0000256" key="4">
    <source>
        <dbReference type="ARBA" id="ARBA00022692"/>
    </source>
</evidence>
<dbReference type="SUPFAM" id="SSF56784">
    <property type="entry name" value="HAD-like"/>
    <property type="match status" value="1"/>
</dbReference>
<dbReference type="OrthoDB" id="432719at2759"/>
<keyword evidence="12 16" id="KW-1133">Transmembrane helix</keyword>
<dbReference type="FunFam" id="2.70.150.10:FF:000002">
    <property type="entry name" value="Copper-transporting ATPase 1, putative"/>
    <property type="match status" value="1"/>
</dbReference>
<dbReference type="FunFam" id="3.30.70.100:FF:000033">
    <property type="entry name" value="Copper-transporting ATPase HMA5"/>
    <property type="match status" value="1"/>
</dbReference>
<dbReference type="Pfam" id="PF00122">
    <property type="entry name" value="E1-E2_ATPase"/>
    <property type="match status" value="1"/>
</dbReference>
<dbReference type="GO" id="GO:0043682">
    <property type="term" value="F:P-type divalent copper transporter activity"/>
    <property type="evidence" value="ECO:0007669"/>
    <property type="project" value="TreeGrafter"/>
</dbReference>
<dbReference type="PRINTS" id="PR00119">
    <property type="entry name" value="CATATPASE"/>
</dbReference>
<dbReference type="NCBIfam" id="TIGR01494">
    <property type="entry name" value="ATPase_P-type"/>
    <property type="match status" value="1"/>
</dbReference>
<dbReference type="SFLD" id="SFLDS00003">
    <property type="entry name" value="Haloacid_Dehalogenase"/>
    <property type="match status" value="1"/>
</dbReference>
<evidence type="ECO:0000256" key="8">
    <source>
        <dbReference type="ARBA" id="ARBA00022796"/>
    </source>
</evidence>
<dbReference type="InterPro" id="IPR023214">
    <property type="entry name" value="HAD_sf"/>
</dbReference>
<organism evidence="18 19">
    <name type="scientific">Phytophthora lilii</name>
    <dbReference type="NCBI Taxonomy" id="2077276"/>
    <lineage>
        <taxon>Eukaryota</taxon>
        <taxon>Sar</taxon>
        <taxon>Stramenopiles</taxon>
        <taxon>Oomycota</taxon>
        <taxon>Peronosporomycetes</taxon>
        <taxon>Peronosporales</taxon>
        <taxon>Peronosporaceae</taxon>
        <taxon>Phytophthora</taxon>
    </lineage>
</organism>
<dbReference type="Gene3D" id="3.40.1110.10">
    <property type="entry name" value="Calcium-transporting ATPase, cytoplasmic domain N"/>
    <property type="match status" value="2"/>
</dbReference>
<name>A0A9W6WJ04_9STRA</name>
<evidence type="ECO:0000259" key="17">
    <source>
        <dbReference type="PROSITE" id="PS50846"/>
    </source>
</evidence>
<accession>A0A9W6WJ04</accession>
<feature type="transmembrane region" description="Helical" evidence="16">
    <location>
        <begin position="696"/>
        <end position="713"/>
    </location>
</feature>
<comment type="similarity">
    <text evidence="2 16">Belongs to the cation transport ATPase (P-type) (TC 3.A.3) family. Type IB subfamily.</text>
</comment>
<dbReference type="GO" id="GO:0016887">
    <property type="term" value="F:ATP hydrolysis activity"/>
    <property type="evidence" value="ECO:0007669"/>
    <property type="project" value="InterPro"/>
</dbReference>
<dbReference type="PANTHER" id="PTHR43520:SF8">
    <property type="entry name" value="P-TYPE CU(+) TRANSPORTER"/>
    <property type="match status" value="1"/>
</dbReference>
<dbReference type="SUPFAM" id="SSF81665">
    <property type="entry name" value="Calcium ATPase, transmembrane domain M"/>
    <property type="match status" value="1"/>
</dbReference>
<dbReference type="SFLD" id="SFLDF00027">
    <property type="entry name" value="p-type_atpase"/>
    <property type="match status" value="1"/>
</dbReference>
<dbReference type="InterPro" id="IPR059000">
    <property type="entry name" value="ATPase_P-type_domA"/>
</dbReference>
<dbReference type="InterPro" id="IPR027256">
    <property type="entry name" value="P-typ_ATPase_IB"/>
</dbReference>
<dbReference type="Proteomes" id="UP001165083">
    <property type="component" value="Unassembled WGS sequence"/>
</dbReference>
<evidence type="ECO:0000256" key="1">
    <source>
        <dbReference type="ARBA" id="ARBA00004127"/>
    </source>
</evidence>
<dbReference type="PRINTS" id="PR00943">
    <property type="entry name" value="CUATPASE"/>
</dbReference>
<keyword evidence="14" id="KW-0406">Ion transport</keyword>
<dbReference type="FunFam" id="3.40.1110.10:FF:000102">
    <property type="entry name" value="Copper-transporting ATPase HMA5"/>
    <property type="match status" value="1"/>
</dbReference>
<protein>
    <submittedName>
        <fullName evidence="18">Unnamed protein product</fullName>
    </submittedName>
</protein>
<dbReference type="InterPro" id="IPR023298">
    <property type="entry name" value="ATPase_P-typ_TM_dom_sf"/>
</dbReference>
<keyword evidence="4 16" id="KW-0812">Transmembrane</keyword>
<keyword evidence="3" id="KW-0813">Transport</keyword>
<feature type="transmembrane region" description="Helical" evidence="16">
    <location>
        <begin position="657"/>
        <end position="676"/>
    </location>
</feature>
<dbReference type="InterPro" id="IPR008250">
    <property type="entry name" value="ATPase_P-typ_transduc_dom_A_sf"/>
</dbReference>
<feature type="transmembrane region" description="Helical" evidence="16">
    <location>
        <begin position="733"/>
        <end position="754"/>
    </location>
</feature>